<dbReference type="NCBIfam" id="TIGR02595">
    <property type="entry name" value="PEP_CTERM"/>
    <property type="match status" value="1"/>
</dbReference>
<accession>A0A0G0K337</accession>
<comment type="caution">
    <text evidence="2">The sequence shown here is derived from an EMBL/GenBank/DDBJ whole genome shotgun (WGS) entry which is preliminary data.</text>
</comment>
<evidence type="ECO:0000313" key="3">
    <source>
        <dbReference type="Proteomes" id="UP000034022"/>
    </source>
</evidence>
<protein>
    <recommendedName>
        <fullName evidence="1">Ice-binding protein C-terminal domain-containing protein</fullName>
    </recommendedName>
</protein>
<organism evidence="2 3">
    <name type="scientific">Candidatus Falkowbacteria bacterium GW2011_GWE1_38_31</name>
    <dbReference type="NCBI Taxonomy" id="1618638"/>
    <lineage>
        <taxon>Bacteria</taxon>
        <taxon>Candidatus Falkowiibacteriota</taxon>
    </lineage>
</organism>
<dbReference type="Pfam" id="PF07589">
    <property type="entry name" value="PEP-CTERM"/>
    <property type="match status" value="1"/>
</dbReference>
<dbReference type="EMBL" id="LBUU01000008">
    <property type="protein sequence ID" value="KKQ69885.1"/>
    <property type="molecule type" value="Genomic_DNA"/>
</dbReference>
<reference evidence="2 3" key="1">
    <citation type="journal article" date="2015" name="Nature">
        <title>rRNA introns, odd ribosomes, and small enigmatic genomes across a large radiation of phyla.</title>
        <authorList>
            <person name="Brown C.T."/>
            <person name="Hug L.A."/>
            <person name="Thomas B.C."/>
            <person name="Sharon I."/>
            <person name="Castelle C.J."/>
            <person name="Singh A."/>
            <person name="Wilkins M.J."/>
            <person name="Williams K.H."/>
            <person name="Banfield J.F."/>
        </authorList>
    </citation>
    <scope>NUCLEOTIDE SEQUENCE [LARGE SCALE GENOMIC DNA]</scope>
</reference>
<evidence type="ECO:0000259" key="1">
    <source>
        <dbReference type="Pfam" id="PF07589"/>
    </source>
</evidence>
<dbReference type="InterPro" id="IPR013424">
    <property type="entry name" value="Ice-binding_C"/>
</dbReference>
<evidence type="ECO:0000313" key="2">
    <source>
        <dbReference type="EMBL" id="KKQ69885.1"/>
    </source>
</evidence>
<dbReference type="Proteomes" id="UP000034022">
    <property type="component" value="Unassembled WGS sequence"/>
</dbReference>
<name>A0A0G0K337_9BACT</name>
<gene>
    <name evidence="2" type="ORF">US91_C0008G0005</name>
</gene>
<feature type="domain" description="Ice-binding protein C-terminal" evidence="1">
    <location>
        <begin position="387"/>
        <end position="410"/>
    </location>
</feature>
<sequence>MKKYLRVFFVVFTYLFVFISFLYADITTEIVSGSSVGIIVSLFEPKGSSNFIGTVELRGNTVVRCDVNGNVIYQATRAVSGARAIEPIYNSSGLITDFNVFSGAGTTKNGITSFNFNLTSSVRKSSWESPISGEVMYPKMSIRNADGTSIYFSYNTKGVQMMKTDANDQPVWTQMKTLDLSGLGLTAPSIAGISVTQNGGDIILAVSCGQRGANDNVSNHNLAIFNLNGEGERNQAPVTFDYGGLFGEDMIADIISQNGEIYVLGNSFTTTADRSYYLHLDGNLAYGVDDIYGFDLESQIYDAAINPDGLIYVAGTKIGDNNDSLIGWINSLDPTQFEFNYLNLGNKDFLSTIDWTLDGAIAGGSIDFTSATRVTYTKAPDNPGQNPVPEPATLLLFGSGLIGLAFAGRKRCS</sequence>
<dbReference type="AlphaFoldDB" id="A0A0G0K337"/>
<proteinExistence type="predicted"/>